<dbReference type="InterPro" id="IPR020904">
    <property type="entry name" value="Sc_DH/Rdtase_CS"/>
</dbReference>
<dbReference type="CDD" id="cd05233">
    <property type="entry name" value="SDR_c"/>
    <property type="match status" value="1"/>
</dbReference>
<evidence type="ECO:0000256" key="1">
    <source>
        <dbReference type="ARBA" id="ARBA00006484"/>
    </source>
</evidence>
<proteinExistence type="inferred from homology"/>
<sequence>MSAIDKELDNMVAIITGAGGGIGEALAYELGRCGARVVLGDLTSPEELAVKLRALGIECRACVLDVTDAASIAAVVEAEERVDILVNNAGIMQPKIADHHEQDASLLPRMLDVHVGGASLMASAVLPGMSQRGSGRIINIGSVIGHVGLQRRTAYSVAKSAIGGLTRGLALEYGRRGITVNTVSPGYTLTEPLRRKMAEGTLDYALFAERSAVGRWADPTEIARVVRFLAEPSSGFITGADWLVDGGYAINGNPGESLGPLSKP</sequence>
<evidence type="ECO:0000313" key="2">
    <source>
        <dbReference type="EMBL" id="OWV30610.1"/>
    </source>
</evidence>
<reference evidence="2 3" key="1">
    <citation type="submission" date="2014-08" db="EMBL/GenBank/DDBJ databases">
        <title>Draft genome sequence of a novel L-asparaginase producing marine bacterium, Halomonas campaniensis.</title>
        <authorList>
            <person name="Sundarakrishnan B."/>
            <person name="Moushumi Priya A."/>
            <person name="Raman G."/>
            <person name="Sakthivel N."/>
            <person name="Park S."/>
            <person name="Jayachandran S."/>
        </authorList>
    </citation>
    <scope>NUCLEOTIDE SEQUENCE [LARGE SCALE GENOMIC DNA]</scope>
    <source>
        <strain evidence="2 3">SK03</strain>
    </source>
</reference>
<dbReference type="SUPFAM" id="SSF51735">
    <property type="entry name" value="NAD(P)-binding Rossmann-fold domains"/>
    <property type="match status" value="1"/>
</dbReference>
<dbReference type="FunFam" id="3.40.50.720:FF:000084">
    <property type="entry name" value="Short-chain dehydrogenase reductase"/>
    <property type="match status" value="1"/>
</dbReference>
<dbReference type="PANTHER" id="PTHR42879">
    <property type="entry name" value="3-OXOACYL-(ACYL-CARRIER-PROTEIN) REDUCTASE"/>
    <property type="match status" value="1"/>
</dbReference>
<dbReference type="PROSITE" id="PS00061">
    <property type="entry name" value="ADH_SHORT"/>
    <property type="match status" value="1"/>
</dbReference>
<dbReference type="AlphaFoldDB" id="A0A246S446"/>
<dbReference type="OrthoDB" id="6861885at2"/>
<dbReference type="Pfam" id="PF13561">
    <property type="entry name" value="adh_short_C2"/>
    <property type="match status" value="1"/>
</dbReference>
<accession>A0A246S446</accession>
<dbReference type="Gene3D" id="3.40.50.720">
    <property type="entry name" value="NAD(P)-binding Rossmann-like Domain"/>
    <property type="match status" value="1"/>
</dbReference>
<keyword evidence="3" id="KW-1185">Reference proteome</keyword>
<dbReference type="Proteomes" id="UP000197334">
    <property type="component" value="Unassembled WGS sequence"/>
</dbReference>
<gene>
    <name evidence="2" type="ORF">JI62_05870</name>
</gene>
<protein>
    <recommendedName>
        <fullName evidence="4">Oxidoreductase</fullName>
    </recommendedName>
</protein>
<evidence type="ECO:0008006" key="4">
    <source>
        <dbReference type="Google" id="ProtNLM"/>
    </source>
</evidence>
<dbReference type="PRINTS" id="PR00080">
    <property type="entry name" value="SDRFAMILY"/>
</dbReference>
<dbReference type="PANTHER" id="PTHR42879:SF2">
    <property type="entry name" value="3-OXOACYL-[ACYL-CARRIER-PROTEIN] REDUCTASE FABG"/>
    <property type="match status" value="1"/>
</dbReference>
<dbReference type="PRINTS" id="PR00081">
    <property type="entry name" value="GDHRDH"/>
</dbReference>
<name>A0A246S446_9GAMM</name>
<evidence type="ECO:0000313" key="3">
    <source>
        <dbReference type="Proteomes" id="UP000197334"/>
    </source>
</evidence>
<dbReference type="InterPro" id="IPR002347">
    <property type="entry name" value="SDR_fam"/>
</dbReference>
<dbReference type="InterPro" id="IPR036291">
    <property type="entry name" value="NAD(P)-bd_dom_sf"/>
</dbReference>
<dbReference type="RefSeq" id="WP_088699276.1">
    <property type="nucleotide sequence ID" value="NZ_JPUA01000014.1"/>
</dbReference>
<comment type="caution">
    <text evidence="2">The sequence shown here is derived from an EMBL/GenBank/DDBJ whole genome shotgun (WGS) entry which is preliminary data.</text>
</comment>
<dbReference type="EMBL" id="JPUA01000014">
    <property type="protein sequence ID" value="OWV30610.1"/>
    <property type="molecule type" value="Genomic_DNA"/>
</dbReference>
<comment type="similarity">
    <text evidence="1">Belongs to the short-chain dehydrogenases/reductases (SDR) family.</text>
</comment>
<organism evidence="2 3">
    <name type="scientific">Halomonas campaniensis</name>
    <dbReference type="NCBI Taxonomy" id="213554"/>
    <lineage>
        <taxon>Bacteria</taxon>
        <taxon>Pseudomonadati</taxon>
        <taxon>Pseudomonadota</taxon>
        <taxon>Gammaproteobacteria</taxon>
        <taxon>Oceanospirillales</taxon>
        <taxon>Halomonadaceae</taxon>
        <taxon>Halomonas</taxon>
    </lineage>
</organism>
<dbReference type="InterPro" id="IPR050259">
    <property type="entry name" value="SDR"/>
</dbReference>
<dbReference type="GO" id="GO:0032787">
    <property type="term" value="P:monocarboxylic acid metabolic process"/>
    <property type="evidence" value="ECO:0007669"/>
    <property type="project" value="UniProtKB-ARBA"/>
</dbReference>